<sequence length="509" mass="54885">MVDFNKRAFCHFTLKDILSIISSVAIPIALAIYTSIGSQQQKQQAEKKQKFDFEQSMELRQQTLYDEFLNNIYKLDKDGYLNDTKNPWAFANAYYRAAHRQWDTIRKADVLQFLKEKQLIGRNNCANGCRTTNLDDIIRLNELSFDKVHLTSETGVLNKLNLQCVSFDQVSMSNGEFSSVNLNGVSFDGGRLDSVKFDGSSLVCVSFNGVNLSGVDFGNSDLTGAHFSNSDLSGAKITEDQINQASFENVIMPNGKKSEIISSTTTKKPITQITTIIKTKMSRATSSSSTTLSTTTTTLTTSISTTTTTTSTATTSSTTTTSSSTTSTTTTTTTTSSTTTSSTTISSTTTTSTTTSSSSTNTSTTTTALACEAITYSQYFASSTATTQCSEWSAFVASLTCTNYSRIRLNSTSNPTGLTVTDPTVVNAIWLALRTSRTYTGASNGYTWTVNMCNNGQELRTSGSACSCDDNYGIRSCNNKADIGKLGGISNVKNIACGASSQAISLTFQ</sequence>
<name>A0A819M2Q0_9BILA</name>
<gene>
    <name evidence="2" type="ORF">OXD698_LOCUS27933</name>
</gene>
<protein>
    <recommendedName>
        <fullName evidence="4">Pentapeptide repeat protein</fullName>
    </recommendedName>
</protein>
<reference evidence="2" key="1">
    <citation type="submission" date="2021-02" db="EMBL/GenBank/DDBJ databases">
        <authorList>
            <person name="Nowell W R."/>
        </authorList>
    </citation>
    <scope>NUCLEOTIDE SEQUENCE</scope>
</reference>
<dbReference type="InterPro" id="IPR051082">
    <property type="entry name" value="Pentapeptide-BTB/POZ_domain"/>
</dbReference>
<dbReference type="AlphaFoldDB" id="A0A819M2Q0"/>
<proteinExistence type="predicted"/>
<evidence type="ECO:0000313" key="2">
    <source>
        <dbReference type="EMBL" id="CAF3972920.1"/>
    </source>
</evidence>
<organism evidence="2 3">
    <name type="scientific">Adineta steineri</name>
    <dbReference type="NCBI Taxonomy" id="433720"/>
    <lineage>
        <taxon>Eukaryota</taxon>
        <taxon>Metazoa</taxon>
        <taxon>Spiralia</taxon>
        <taxon>Gnathifera</taxon>
        <taxon>Rotifera</taxon>
        <taxon>Eurotatoria</taxon>
        <taxon>Bdelloidea</taxon>
        <taxon>Adinetida</taxon>
        <taxon>Adinetidae</taxon>
        <taxon>Adineta</taxon>
    </lineage>
</organism>
<dbReference type="PANTHER" id="PTHR14136">
    <property type="entry name" value="BTB_POZ DOMAIN-CONTAINING PROTEIN KCTD9"/>
    <property type="match status" value="1"/>
</dbReference>
<evidence type="ECO:0008006" key="4">
    <source>
        <dbReference type="Google" id="ProtNLM"/>
    </source>
</evidence>
<dbReference type="PANTHER" id="PTHR14136:SF17">
    <property type="entry name" value="BTB_POZ DOMAIN-CONTAINING PROTEIN KCTD9"/>
    <property type="match status" value="1"/>
</dbReference>
<accession>A0A819M2Q0</accession>
<dbReference type="Proteomes" id="UP000663844">
    <property type="component" value="Unassembled WGS sequence"/>
</dbReference>
<dbReference type="Gene3D" id="2.160.20.80">
    <property type="entry name" value="E3 ubiquitin-protein ligase SopA"/>
    <property type="match status" value="1"/>
</dbReference>
<evidence type="ECO:0000256" key="1">
    <source>
        <dbReference type="SAM" id="MobiDB-lite"/>
    </source>
</evidence>
<dbReference type="Pfam" id="PF00805">
    <property type="entry name" value="Pentapeptide"/>
    <property type="match status" value="1"/>
</dbReference>
<comment type="caution">
    <text evidence="2">The sequence shown here is derived from an EMBL/GenBank/DDBJ whole genome shotgun (WGS) entry which is preliminary data.</text>
</comment>
<dbReference type="EMBL" id="CAJOAZ010002947">
    <property type="protein sequence ID" value="CAF3972920.1"/>
    <property type="molecule type" value="Genomic_DNA"/>
</dbReference>
<dbReference type="SUPFAM" id="SSF141571">
    <property type="entry name" value="Pentapeptide repeat-like"/>
    <property type="match status" value="1"/>
</dbReference>
<feature type="region of interest" description="Disordered" evidence="1">
    <location>
        <begin position="309"/>
        <end position="363"/>
    </location>
</feature>
<dbReference type="InterPro" id="IPR001646">
    <property type="entry name" value="5peptide_repeat"/>
</dbReference>
<evidence type="ECO:0000313" key="3">
    <source>
        <dbReference type="Proteomes" id="UP000663844"/>
    </source>
</evidence>